<gene>
    <name evidence="2" type="ORF">A1Q2_05960</name>
</gene>
<feature type="compositionally biased region" description="Polar residues" evidence="1">
    <location>
        <begin position="1"/>
        <end position="17"/>
    </location>
</feature>
<feature type="region of interest" description="Disordered" evidence="1">
    <location>
        <begin position="1"/>
        <end position="21"/>
    </location>
</feature>
<evidence type="ECO:0000313" key="2">
    <source>
        <dbReference type="EMBL" id="EKC99739.1"/>
    </source>
</evidence>
<reference evidence="2 3" key="1">
    <citation type="journal article" date="2012" name="Eukaryot. Cell">
        <title>Genome sequence of the Trichosporon asahii environmental strain CBS 8904.</title>
        <authorList>
            <person name="Yang R.Y."/>
            <person name="Li H.T."/>
            <person name="Zhu H."/>
            <person name="Zhou G.P."/>
            <person name="Wang M."/>
            <person name="Wang L."/>
        </authorList>
    </citation>
    <scope>NUCLEOTIDE SEQUENCE [LARGE SCALE GENOMIC DNA]</scope>
    <source>
        <strain evidence="2 3">CBS 8904</strain>
    </source>
</reference>
<sequence length="311" mass="34817">MTTDLVDGNSQQCSGSFQDHPEWQDGDFDLVSSDGWRFKISSDLLFESSCTSESPSTPPSHLFTDPVIERKHVITRYLQLKHKSVGDDAFMRRQAGSLLDRILLTEYTHLIRFLNKWGCDDPMQVSNAMLRLGVSLIGACVNRTLDPLDIFILGAEMDEKNVCATAIAAGCFADRVYDPKTGEYREVSNAMLRLGVSLIGACVNRTLDPLDIFILGAEMDEKNVCATAIAAGCFADRVYDPKTGEYREVIWGVKQLPNRFMQLCAPAYLEAAIRAIREYWKARGTTGDRKLPFDFLQDRFCLGLESPSDQD</sequence>
<dbReference type="InParanoid" id="K1V6V1"/>
<accession>K1V6V1</accession>
<dbReference type="Proteomes" id="UP000006757">
    <property type="component" value="Unassembled WGS sequence"/>
</dbReference>
<dbReference type="HOGENOM" id="CLU_077751_0_0_1"/>
<organism evidence="2 3">
    <name type="scientific">Trichosporon asahii var. asahii (strain CBS 8904)</name>
    <name type="common">Yeast</name>
    <dbReference type="NCBI Taxonomy" id="1220162"/>
    <lineage>
        <taxon>Eukaryota</taxon>
        <taxon>Fungi</taxon>
        <taxon>Dikarya</taxon>
        <taxon>Basidiomycota</taxon>
        <taxon>Agaricomycotina</taxon>
        <taxon>Tremellomycetes</taxon>
        <taxon>Trichosporonales</taxon>
        <taxon>Trichosporonaceae</taxon>
        <taxon>Trichosporon</taxon>
    </lineage>
</organism>
<evidence type="ECO:0000313" key="3">
    <source>
        <dbReference type="Proteomes" id="UP000006757"/>
    </source>
</evidence>
<keyword evidence="3" id="KW-1185">Reference proteome</keyword>
<evidence type="ECO:0000256" key="1">
    <source>
        <dbReference type="SAM" id="MobiDB-lite"/>
    </source>
</evidence>
<proteinExistence type="predicted"/>
<name>K1V6V1_TRIAC</name>
<dbReference type="EMBL" id="AMBO01000364">
    <property type="protein sequence ID" value="EKC99739.1"/>
    <property type="molecule type" value="Genomic_DNA"/>
</dbReference>
<comment type="caution">
    <text evidence="2">The sequence shown here is derived from an EMBL/GenBank/DDBJ whole genome shotgun (WGS) entry which is preliminary data.</text>
</comment>
<dbReference type="OrthoDB" id="2574774at2759"/>
<dbReference type="AlphaFoldDB" id="K1V6V1"/>
<protein>
    <submittedName>
        <fullName evidence="2">Uncharacterized protein</fullName>
    </submittedName>
</protein>